<feature type="chain" id="PRO_5009162330" description="FAS1 domain-containing protein" evidence="3">
    <location>
        <begin position="17"/>
        <end position="983"/>
    </location>
</feature>
<organism evidence="5 6">
    <name type="scientific">Hyphopichia burtonii NRRL Y-1933</name>
    <dbReference type="NCBI Taxonomy" id="984485"/>
    <lineage>
        <taxon>Eukaryota</taxon>
        <taxon>Fungi</taxon>
        <taxon>Dikarya</taxon>
        <taxon>Ascomycota</taxon>
        <taxon>Saccharomycotina</taxon>
        <taxon>Pichiomycetes</taxon>
        <taxon>Debaryomycetaceae</taxon>
        <taxon>Hyphopichia</taxon>
    </lineage>
</organism>
<dbReference type="PROSITE" id="PS50213">
    <property type="entry name" value="FAS1"/>
    <property type="match status" value="2"/>
</dbReference>
<evidence type="ECO:0000256" key="2">
    <source>
        <dbReference type="SAM" id="Phobius"/>
    </source>
</evidence>
<evidence type="ECO:0000256" key="3">
    <source>
        <dbReference type="SAM" id="SignalP"/>
    </source>
</evidence>
<dbReference type="EMBL" id="KV454540">
    <property type="protein sequence ID" value="ODV67420.1"/>
    <property type="molecule type" value="Genomic_DNA"/>
</dbReference>
<evidence type="ECO:0000259" key="4">
    <source>
        <dbReference type="PROSITE" id="PS50213"/>
    </source>
</evidence>
<name>A0A1E4RJL4_9ASCO</name>
<keyword evidence="2" id="KW-0812">Transmembrane</keyword>
<feature type="domain" description="FAS1" evidence="4">
    <location>
        <begin position="22"/>
        <end position="146"/>
    </location>
</feature>
<dbReference type="SUPFAM" id="SSF82153">
    <property type="entry name" value="FAS1 domain"/>
    <property type="match status" value="3"/>
</dbReference>
<dbReference type="Proteomes" id="UP000095085">
    <property type="component" value="Unassembled WGS sequence"/>
</dbReference>
<feature type="signal peptide" evidence="3">
    <location>
        <begin position="1"/>
        <end position="16"/>
    </location>
</feature>
<dbReference type="AlphaFoldDB" id="A0A1E4RJL4"/>
<dbReference type="PANTHER" id="PTHR10900:SF77">
    <property type="entry name" value="FI19380P1"/>
    <property type="match status" value="1"/>
</dbReference>
<gene>
    <name evidence="5" type="ORF">HYPBUDRAFT_108692</name>
</gene>
<feature type="transmembrane region" description="Helical" evidence="2">
    <location>
        <begin position="841"/>
        <end position="868"/>
    </location>
</feature>
<dbReference type="PANTHER" id="PTHR10900">
    <property type="entry name" value="PERIOSTIN-RELATED"/>
    <property type="match status" value="1"/>
</dbReference>
<protein>
    <recommendedName>
        <fullName evidence="4">FAS1 domain-containing protein</fullName>
    </recommendedName>
</protein>
<dbReference type="InterPro" id="IPR036378">
    <property type="entry name" value="FAS1_dom_sf"/>
</dbReference>
<dbReference type="InterPro" id="IPR050904">
    <property type="entry name" value="Adhesion/Biosynth-related"/>
</dbReference>
<reference evidence="6" key="1">
    <citation type="submission" date="2016-05" db="EMBL/GenBank/DDBJ databases">
        <title>Comparative genomics of biotechnologically important yeasts.</title>
        <authorList>
            <consortium name="DOE Joint Genome Institute"/>
            <person name="Riley R."/>
            <person name="Haridas S."/>
            <person name="Wolfe K.H."/>
            <person name="Lopes M.R."/>
            <person name="Hittinger C.T."/>
            <person name="Goker M."/>
            <person name="Salamov A."/>
            <person name="Wisecaver J."/>
            <person name="Long T.M."/>
            <person name="Aerts A.L."/>
            <person name="Barry K."/>
            <person name="Choi C."/>
            <person name="Clum A."/>
            <person name="Coughlan A.Y."/>
            <person name="Deshpande S."/>
            <person name="Douglass A.P."/>
            <person name="Hanson S.J."/>
            <person name="Klenk H.-P."/>
            <person name="Labutti K."/>
            <person name="Lapidus A."/>
            <person name="Lindquist E."/>
            <person name="Lipzen A."/>
            <person name="Meier-Kolthoff J.P."/>
            <person name="Ohm R.A."/>
            <person name="Otillar R.P."/>
            <person name="Pangilinan J."/>
            <person name="Peng Y."/>
            <person name="Rokas A."/>
            <person name="Rosa C.A."/>
            <person name="Scheuner C."/>
            <person name="Sibirny A.A."/>
            <person name="Slot J.C."/>
            <person name="Stielow J.B."/>
            <person name="Sun H."/>
            <person name="Kurtzman C.P."/>
            <person name="Blackwell M."/>
            <person name="Grigoriev I.V."/>
            <person name="Jeffries T.W."/>
        </authorList>
    </citation>
    <scope>NUCLEOTIDE SEQUENCE [LARGE SCALE GENOMIC DNA]</scope>
    <source>
        <strain evidence="6">NRRL Y-1933</strain>
    </source>
</reference>
<feature type="region of interest" description="Disordered" evidence="1">
    <location>
        <begin position="946"/>
        <end position="968"/>
    </location>
</feature>
<dbReference type="GeneID" id="30993199"/>
<keyword evidence="6" id="KW-1185">Reference proteome</keyword>
<accession>A0A1E4RJL4</accession>
<evidence type="ECO:0000313" key="6">
    <source>
        <dbReference type="Proteomes" id="UP000095085"/>
    </source>
</evidence>
<feature type="compositionally biased region" description="Polar residues" evidence="1">
    <location>
        <begin position="946"/>
        <end position="958"/>
    </location>
</feature>
<dbReference type="InterPro" id="IPR000782">
    <property type="entry name" value="FAS1_domain"/>
</dbReference>
<keyword evidence="2" id="KW-0472">Membrane</keyword>
<keyword evidence="3" id="KW-0732">Signal</keyword>
<dbReference type="Gene3D" id="2.30.180.10">
    <property type="entry name" value="FAS1 domain"/>
    <property type="match status" value="3"/>
</dbReference>
<dbReference type="RefSeq" id="XP_020076487.1">
    <property type="nucleotide sequence ID" value="XM_020218649.1"/>
</dbReference>
<keyword evidence="2" id="KW-1133">Transmembrane helix</keyword>
<dbReference type="STRING" id="984485.A0A1E4RJL4"/>
<evidence type="ECO:0000313" key="5">
    <source>
        <dbReference type="EMBL" id="ODV67420.1"/>
    </source>
</evidence>
<feature type="domain" description="FAS1" evidence="4">
    <location>
        <begin position="151"/>
        <end position="311"/>
    </location>
</feature>
<sequence>MILVFFLIPLILAVSSVPLPAPSSIIDVLSADVQYSYFLRHLQKLGLVPLINSLENITVLAPINSAYASDRQDESLTKYLINQPFSIGELGVNDIVFNTLYNNYPIIISPDFKSKEYTVDYVASFIELDIYAKHQHSYIHAIDHLLPPKPSICDFLLNDDLGSISIFKQLIISVFHKSHHKKLSVPSCDSFFNSSKTLLIPTNDFLFNSLPNDTLNYYLTLHRVLQNEKFSLTKDAEYDLRNSLLKFIKLLMIPDLIAGVNGTDNETHRNLNGDKFNFNWHNNSLTVNNHLSTKESFVLSNGAVHIFDKQNGANFFISLKLPIKKLSPRDLLYSLHYSNFVRELKFRKLLHLIDSPHSSQTVFLNKNQRDDIIKDELFELASFNQKQSLLYQFANESIDINDYSNSSSVHKLLNSKMCSSKRIGSCFKLKFLASTSRNSSTITINDENKIAHGPFKSNQTFIYIVDSEIETPSSFKHTMGPLISSGFFEHHLEHIKIDKESCLTTLGYLNRFGLFHLDDNYHGYSIFLPCGITNPKEEGELTINKASKGSWNSLGLILDHLESNPHLFKDLLKGFFIEDLIYSDFGLDDNIDTKIITRNLRGDLINVSESYYNGEINHRIKLNLTELSIPLNSDVLFNQGVVHIINRVLFPENFHVSLYDLIQTTIKDSKFSFLKLLELYPNLLKKLGLLGKDKDKFNSSKYSLLIPTSESLKDFNITSNFDNLLNFLQFHLIPNNQLDPLLDCITSSNTSSHFKTKTNLTDTQLVCSYDKSNNKYFLRLDDDSSMNTMGYNKDHEVVILSHGCTSIHRNRESDLSCVFLIDKPLNLSWLQKDDGFLHIHLGFISIGIGIILGLILFGTVMLSVIVCLGASNKSKNSNGIHTDFSNTQGQSFMRVTSDEEEPTFDHGYETDDDMLRTEREQLLPIHGKKRKKGHYGSINQINSLRDNNGAIPTNSLGNKSAPRTIRSSNNIRALNRDFNLPGA</sequence>
<proteinExistence type="predicted"/>
<dbReference type="OrthoDB" id="286301at2759"/>
<evidence type="ECO:0000256" key="1">
    <source>
        <dbReference type="SAM" id="MobiDB-lite"/>
    </source>
</evidence>